<evidence type="ECO:0000313" key="3">
    <source>
        <dbReference type="Proteomes" id="UP000704712"/>
    </source>
</evidence>
<protein>
    <submittedName>
        <fullName evidence="2">Uncharacterized protein</fullName>
    </submittedName>
</protein>
<organism evidence="2 3">
    <name type="scientific">Phytophthora infestans</name>
    <name type="common">Potato late blight agent</name>
    <name type="synonym">Botrytis infestans</name>
    <dbReference type="NCBI Taxonomy" id="4787"/>
    <lineage>
        <taxon>Eukaryota</taxon>
        <taxon>Sar</taxon>
        <taxon>Stramenopiles</taxon>
        <taxon>Oomycota</taxon>
        <taxon>Peronosporomycetes</taxon>
        <taxon>Peronosporales</taxon>
        <taxon>Peronosporaceae</taxon>
        <taxon>Phytophthora</taxon>
    </lineage>
</organism>
<accession>A0A8S9U2M3</accession>
<sequence>MDLDNLLPLYAGCEGGSQRDLAPAQLNNETASVPVDDTALVAITAHADTEADDEPYTAYKALELRKEVYRRGLRPTKKGPQANCTKASYMKLLRNFDRTYQLYDQIAVGSGDQKRKASPDQTIKTKHCMFRLLNVIFSDDFATRLTESNGPVTHMDLDRGAVNERSLWTDIADSFAQERLEYGWVVANHPKFSGIDPSITTAHSSSKLRVMWGEITSEYQRCRINFTQSGTHDPDFFNFCYGRIDILYLHLWLQKRPNLLATVAGRLPKTAQVDSLKPRIDPATPERRPPTLANGSATKRRDEELALLREMVGLVRGGNNGADHAGKVDRDGLLRQLKTTIETMGLLQVQLRGTDDADQIDDLQADLEFFADIKTKSKRSSVAKLTRSSLLSSFSWYFHQYQKATWYLSGWALLPLPAL</sequence>
<feature type="region of interest" description="Disordered" evidence="1">
    <location>
        <begin position="277"/>
        <end position="299"/>
    </location>
</feature>
<gene>
    <name evidence="2" type="ORF">GN958_ATG16301</name>
</gene>
<name>A0A8S9U2M3_PHYIN</name>
<dbReference type="AlphaFoldDB" id="A0A8S9U2M3"/>
<dbReference type="EMBL" id="JAACNO010002281">
    <property type="protein sequence ID" value="KAF4134513.1"/>
    <property type="molecule type" value="Genomic_DNA"/>
</dbReference>
<dbReference type="Proteomes" id="UP000704712">
    <property type="component" value="Unassembled WGS sequence"/>
</dbReference>
<evidence type="ECO:0000256" key="1">
    <source>
        <dbReference type="SAM" id="MobiDB-lite"/>
    </source>
</evidence>
<feature type="compositionally biased region" description="Basic and acidic residues" evidence="1">
    <location>
        <begin position="277"/>
        <end position="289"/>
    </location>
</feature>
<reference evidence="2" key="1">
    <citation type="submission" date="2020-03" db="EMBL/GenBank/DDBJ databases">
        <title>Hybrid Assembly of Korean Phytophthora infestans isolates.</title>
        <authorList>
            <person name="Prokchorchik M."/>
            <person name="Lee Y."/>
            <person name="Seo J."/>
            <person name="Cho J.-H."/>
            <person name="Park Y.-E."/>
            <person name="Jang D.-C."/>
            <person name="Im J.-S."/>
            <person name="Choi J.-G."/>
            <person name="Park H.-J."/>
            <person name="Lee G.-B."/>
            <person name="Lee Y.-G."/>
            <person name="Hong S.-Y."/>
            <person name="Cho K."/>
            <person name="Sohn K.H."/>
        </authorList>
    </citation>
    <scope>NUCLEOTIDE SEQUENCE</scope>
    <source>
        <strain evidence="2">KR_2_A2</strain>
    </source>
</reference>
<proteinExistence type="predicted"/>
<evidence type="ECO:0000313" key="2">
    <source>
        <dbReference type="EMBL" id="KAF4134513.1"/>
    </source>
</evidence>
<comment type="caution">
    <text evidence="2">The sequence shown here is derived from an EMBL/GenBank/DDBJ whole genome shotgun (WGS) entry which is preliminary data.</text>
</comment>